<feature type="transmembrane region" description="Helical" evidence="1">
    <location>
        <begin position="133"/>
        <end position="152"/>
    </location>
</feature>
<feature type="transmembrane region" description="Helical" evidence="1">
    <location>
        <begin position="216"/>
        <end position="237"/>
    </location>
</feature>
<dbReference type="Pfam" id="PF03988">
    <property type="entry name" value="DUF347"/>
    <property type="match status" value="4"/>
</dbReference>
<dbReference type="InterPro" id="IPR007136">
    <property type="entry name" value="DUF347"/>
</dbReference>
<feature type="transmembrane region" description="Helical" evidence="1">
    <location>
        <begin position="180"/>
        <end position="196"/>
    </location>
</feature>
<dbReference type="EMBL" id="BAAAMR010000016">
    <property type="protein sequence ID" value="GAA2131434.1"/>
    <property type="molecule type" value="Genomic_DNA"/>
</dbReference>
<evidence type="ECO:0000313" key="2">
    <source>
        <dbReference type="EMBL" id="GAA2131434.1"/>
    </source>
</evidence>
<organism evidence="2 3">
    <name type="scientific">Actinomadura napierensis</name>
    <dbReference type="NCBI Taxonomy" id="267854"/>
    <lineage>
        <taxon>Bacteria</taxon>
        <taxon>Bacillati</taxon>
        <taxon>Actinomycetota</taxon>
        <taxon>Actinomycetes</taxon>
        <taxon>Streptosporangiales</taxon>
        <taxon>Thermomonosporaceae</taxon>
        <taxon>Actinomadura</taxon>
    </lineage>
</organism>
<comment type="caution">
    <text evidence="2">The sequence shown here is derived from an EMBL/GenBank/DDBJ whole genome shotgun (WGS) entry which is preliminary data.</text>
</comment>
<feature type="transmembrane region" description="Helical" evidence="1">
    <location>
        <begin position="93"/>
        <end position="113"/>
    </location>
</feature>
<evidence type="ECO:0000256" key="1">
    <source>
        <dbReference type="SAM" id="Phobius"/>
    </source>
</evidence>
<dbReference type="Proteomes" id="UP001501020">
    <property type="component" value="Unassembled WGS sequence"/>
</dbReference>
<feature type="transmembrane region" description="Helical" evidence="1">
    <location>
        <begin position="158"/>
        <end position="175"/>
    </location>
</feature>
<evidence type="ECO:0008006" key="4">
    <source>
        <dbReference type="Google" id="ProtNLM"/>
    </source>
</evidence>
<sequence length="250" mass="26377">MPAMKKLPEITLVFWIMKIAATTLGETGGDLLAQTLRVGYAVSSLVLVAVFLASLAAQLGVRRFHPVLYWSVILSTSTAGTTMSDFMNRTAGLGYFLGALVLTTALGAVFAVWKLSGRPFDVTRVTGFRGEALYWTAILFSNTLGTSLGDFLSDDTRLGFGGGALLIAGAIALVLALRRFTAVSATLLFWVAFVLTRPLGATTGDFFSKPVAKGGLGYGTIGASLILAAVLLALVAYQTRRTRPYAPAAP</sequence>
<proteinExistence type="predicted"/>
<keyword evidence="3" id="KW-1185">Reference proteome</keyword>
<name>A0ABN2YS75_9ACTN</name>
<reference evidence="2 3" key="1">
    <citation type="journal article" date="2019" name="Int. J. Syst. Evol. Microbiol.">
        <title>The Global Catalogue of Microorganisms (GCM) 10K type strain sequencing project: providing services to taxonomists for standard genome sequencing and annotation.</title>
        <authorList>
            <consortium name="The Broad Institute Genomics Platform"/>
            <consortium name="The Broad Institute Genome Sequencing Center for Infectious Disease"/>
            <person name="Wu L."/>
            <person name="Ma J."/>
        </authorList>
    </citation>
    <scope>NUCLEOTIDE SEQUENCE [LARGE SCALE GENOMIC DNA]</scope>
    <source>
        <strain evidence="2 3">JCM 13850</strain>
    </source>
</reference>
<accession>A0ABN2YS75</accession>
<feature type="transmembrane region" description="Helical" evidence="1">
    <location>
        <begin position="35"/>
        <end position="55"/>
    </location>
</feature>
<gene>
    <name evidence="2" type="ORF">GCM10009727_23820</name>
</gene>
<evidence type="ECO:0000313" key="3">
    <source>
        <dbReference type="Proteomes" id="UP001501020"/>
    </source>
</evidence>
<keyword evidence="1" id="KW-0472">Membrane</keyword>
<protein>
    <recommendedName>
        <fullName evidence="4">Membrane-anchored protein</fullName>
    </recommendedName>
</protein>
<keyword evidence="1" id="KW-1133">Transmembrane helix</keyword>
<keyword evidence="1" id="KW-0812">Transmembrane</keyword>